<evidence type="ECO:0000256" key="3">
    <source>
        <dbReference type="SAM" id="Phobius"/>
    </source>
</evidence>
<evidence type="ECO:0000256" key="2">
    <source>
        <dbReference type="SAM" id="MobiDB-lite"/>
    </source>
</evidence>
<evidence type="ECO:0000313" key="5">
    <source>
        <dbReference type="Proteomes" id="UP001595987"/>
    </source>
</evidence>
<dbReference type="EMBL" id="JBHSGD010000003">
    <property type="protein sequence ID" value="MFC4651774.1"/>
    <property type="molecule type" value="Genomic_DNA"/>
</dbReference>
<keyword evidence="3" id="KW-0812">Transmembrane</keyword>
<organism evidence="4 5">
    <name type="scientific">Lactococcus nasutitermitis</name>
    <dbReference type="NCBI Taxonomy" id="1652957"/>
    <lineage>
        <taxon>Bacteria</taxon>
        <taxon>Bacillati</taxon>
        <taxon>Bacillota</taxon>
        <taxon>Bacilli</taxon>
        <taxon>Lactobacillales</taxon>
        <taxon>Streptococcaceae</taxon>
        <taxon>Lactococcus</taxon>
    </lineage>
</organism>
<feature type="compositionally biased region" description="Low complexity" evidence="2">
    <location>
        <begin position="815"/>
        <end position="841"/>
    </location>
</feature>
<reference evidence="5" key="1">
    <citation type="journal article" date="2019" name="Int. J. Syst. Evol. Microbiol.">
        <title>The Global Catalogue of Microorganisms (GCM) 10K type strain sequencing project: providing services to taxonomists for standard genome sequencing and annotation.</title>
        <authorList>
            <consortium name="The Broad Institute Genomics Platform"/>
            <consortium name="The Broad Institute Genome Sequencing Center for Infectious Disease"/>
            <person name="Wu L."/>
            <person name="Ma J."/>
        </authorList>
    </citation>
    <scope>NUCLEOTIDE SEQUENCE [LARGE SCALE GENOMIC DNA]</scope>
    <source>
        <strain evidence="5">CCUG 63287</strain>
    </source>
</reference>
<proteinExistence type="predicted"/>
<feature type="region of interest" description="Disordered" evidence="2">
    <location>
        <begin position="1086"/>
        <end position="1135"/>
    </location>
</feature>
<accession>A0ABV9JCH4</accession>
<dbReference type="Proteomes" id="UP001595987">
    <property type="component" value="Unassembled WGS sequence"/>
</dbReference>
<keyword evidence="3" id="KW-0472">Membrane</keyword>
<feature type="compositionally biased region" description="Low complexity" evidence="2">
    <location>
        <begin position="62"/>
        <end position="78"/>
    </location>
</feature>
<feature type="region of interest" description="Disordered" evidence="2">
    <location>
        <begin position="796"/>
        <end position="846"/>
    </location>
</feature>
<dbReference type="NCBIfam" id="TIGR03715">
    <property type="entry name" value="KxYKxGKxW"/>
    <property type="match status" value="1"/>
</dbReference>
<keyword evidence="5" id="KW-1185">Reference proteome</keyword>
<feature type="region of interest" description="Disordered" evidence="2">
    <location>
        <begin position="57"/>
        <end position="78"/>
    </location>
</feature>
<keyword evidence="1" id="KW-0732">Signal</keyword>
<dbReference type="InterPro" id="IPR022263">
    <property type="entry name" value="KxYKxGKxW"/>
</dbReference>
<feature type="compositionally biased region" description="Polar residues" evidence="2">
    <location>
        <begin position="1090"/>
        <end position="1127"/>
    </location>
</feature>
<feature type="transmembrane region" description="Helical" evidence="3">
    <location>
        <begin position="21"/>
        <end position="42"/>
    </location>
</feature>
<evidence type="ECO:0000313" key="4">
    <source>
        <dbReference type="EMBL" id="MFC4651774.1"/>
    </source>
</evidence>
<protein>
    <submittedName>
        <fullName evidence="4">Beta strand repeat-containing protein</fullName>
    </submittedName>
</protein>
<name>A0ABV9JCH4_9LACT</name>
<evidence type="ECO:0000256" key="1">
    <source>
        <dbReference type="ARBA" id="ARBA00022729"/>
    </source>
</evidence>
<keyword evidence="3" id="KW-1133">Transmembrane helix</keyword>
<comment type="caution">
    <text evidence="4">The sequence shown here is derived from an EMBL/GenBank/DDBJ whole genome shotgun (WGS) entry which is preliminary data.</text>
</comment>
<dbReference type="RefSeq" id="WP_213536920.1">
    <property type="nucleotide sequence ID" value="NZ_BOVQ01000011.1"/>
</dbReference>
<gene>
    <name evidence="4" type="ORF">ACFO26_02500</name>
</gene>
<feature type="compositionally biased region" description="Polar residues" evidence="2">
    <location>
        <begin position="799"/>
        <end position="814"/>
    </location>
</feature>
<sequence length="1170" mass="117784">MLFSKKETKLTHFRTWKTGKKWLYGASTLALLVGGTVISSHIQPQIFEVRAFAADTNNPTDTSSSANPNSNVNSVASSMTSATSGASSDLSSAVSNANSQGVITSSSTTDITVSLADGSSYASSVTSSIASNYESQVSSLSAIASEQSSLNGSYAAASSAVSSANSAANSTATALSETLSSAISEAELSASAIASMGNVSYTTSDITVTPDYVTVSSGATASEIASAASYNASLYSSAVSSAMESLASEVSSVSSYMSSAIAATNPSSAGNFTVTTGSVMSQNFVLNSDEVDSSAPTVSDSNATIASGTITTSTGGTFTTNEATSLNPAGTNYTSNWGNTSYNTGGYAIDNLSVGDTVTKTWQNIGTLNGEEVSATVTVTVGQLAGNLSHGWMTVSDNFGTFMTINNFSGNFQIQYTWASGANAGEPLTLADINTMSILGASLTPTYSNGLTTETEYITTADATGAILSNDPNYPAQVGAITVDGASLGLPDGLNTIFGAPDGSTSTAGSNDAKPNSFAKAHGVSFAQFTSTTPTFYFGTYNYSTGESYAEANHLMMSAALAYTPAFVTVAVPDIVAPTLETPTAPTALTANYEVFDATVTATAPTINAPATETGSINTPLDLTQGGQVTGEDNGTIYDYPNSDVVVTVTDPSGNTTTLPVGSMTYTPTSTGNYTITYTYTSGNGTASASTNIAITSPMTGTGNETSVPVNTPATLKNIVTPSTGASITDVSVGTATGPDGNPIPAEDISATPDGTVTLIGQPTPGAYTIPVTYTDSAGNTVTVEDIVVVSPDPMTGTGDETSVPVNTPASLTNTVTPSTGATITTTTVGTVTGPDGTPVPSSDVTANPDGTVTLAGQPTPGTYTIPVTYTDSAGNTVTVNDIVVVSPAPMTGTGNETSVPVNTPASLTNTVTPSTGATITTATVGAVTGPDGTTVSSSDVTANPDGTVTLSGQPIPGIYTIPVTYTDSAGNTITVNDIVVVSPNPMTGIGGKTSVPVNTPATLTNTVTPSTGATITGVSVETVTGPNGITVLSSDVTAHLDGTVTFNGQTIPGTYSFDVTYTDSIGNTITVHDTVLVSEVVLSKENTKTDPSASPQIQSTPVSPKKQANVTPLAQNVSPSPVSAGTTGLPKTGENMKQESLLSLLGLLFMGGTVAIGRKQKKGNKSFKK</sequence>